<keyword evidence="4" id="KW-0479">Metal-binding</keyword>
<reference evidence="11 12" key="1">
    <citation type="submission" date="2019-12" db="EMBL/GenBank/DDBJ databases">
        <title>Genomic-based taxomic classification of the family Erythrobacteraceae.</title>
        <authorList>
            <person name="Xu L."/>
        </authorList>
    </citation>
    <scope>NUCLEOTIDE SEQUENCE [LARGE SCALE GENOMIC DNA]</scope>
    <source>
        <strain evidence="11 12">LMG 29518</strain>
    </source>
</reference>
<dbReference type="GO" id="GO:0046872">
    <property type="term" value="F:metal ion binding"/>
    <property type="evidence" value="ECO:0007669"/>
    <property type="project" value="UniProtKB-KW"/>
</dbReference>
<keyword evidence="5" id="KW-0227">DNA damage</keyword>
<evidence type="ECO:0000256" key="2">
    <source>
        <dbReference type="ARBA" id="ARBA00019403"/>
    </source>
</evidence>
<evidence type="ECO:0000256" key="8">
    <source>
        <dbReference type="ARBA" id="ARBA00023014"/>
    </source>
</evidence>
<keyword evidence="12" id="KW-1185">Reference proteome</keyword>
<evidence type="ECO:0000259" key="10">
    <source>
        <dbReference type="SMART" id="SM00986"/>
    </source>
</evidence>
<dbReference type="SUPFAM" id="SSF52141">
    <property type="entry name" value="Uracil-DNA glycosylase-like"/>
    <property type="match status" value="1"/>
</dbReference>
<dbReference type="InterPro" id="IPR005122">
    <property type="entry name" value="Uracil-DNA_glycosylase-like"/>
</dbReference>
<evidence type="ECO:0000313" key="11">
    <source>
        <dbReference type="EMBL" id="MXO64639.1"/>
    </source>
</evidence>
<dbReference type="InterPro" id="IPR025404">
    <property type="entry name" value="DUF4130"/>
</dbReference>
<dbReference type="GO" id="GO:0097506">
    <property type="term" value="F:deaminated base DNA N-glycosylase activity"/>
    <property type="evidence" value="ECO:0007669"/>
    <property type="project" value="UniProtKB-ARBA"/>
</dbReference>
<comment type="caution">
    <text evidence="11">The sequence shown here is derived from an EMBL/GenBank/DDBJ whole genome shotgun (WGS) entry which is preliminary data.</text>
</comment>
<dbReference type="Pfam" id="PF03167">
    <property type="entry name" value="UDG"/>
    <property type="match status" value="1"/>
</dbReference>
<evidence type="ECO:0000313" key="12">
    <source>
        <dbReference type="Proteomes" id="UP000438476"/>
    </source>
</evidence>
<dbReference type="NCBIfam" id="TIGR03914">
    <property type="entry name" value="UDG_fam_dom"/>
    <property type="match status" value="1"/>
</dbReference>
<organism evidence="11 12">
    <name type="scientific">Altericroceibacterium endophyticum</name>
    <dbReference type="NCBI Taxonomy" id="1808508"/>
    <lineage>
        <taxon>Bacteria</taxon>
        <taxon>Pseudomonadati</taxon>
        <taxon>Pseudomonadota</taxon>
        <taxon>Alphaproteobacteria</taxon>
        <taxon>Sphingomonadales</taxon>
        <taxon>Erythrobacteraceae</taxon>
        <taxon>Altericroceibacterium</taxon>
    </lineage>
</organism>
<sequence>MSGSQVTDKIEYHRVVIHDLQDFDHWRDLARQAIQSDISPERISWEENGATGDLFGSVATRLPSPTSNRPVRANKRYMDLARRAFLHSDPRRFGTLYKVLWRLQSEPRLMEDRTDGDIRMMDEWARHVRRDIHKMRAFLRFRVVDEAQGENRFVAWFEPSHHIVRANARFFVERFAAMNWSILTPGGSLLWDGQMLQEGPPARREDAPQGDAAEDLWRSYYASIFNPSRLKIGAMLREMPRKYWKNMPEAALIPDLIAGAQAREARMVTEGAGRVGKRPDTLTGIAEGIAACRDCPIGGLGTCAVMGEGNQNAVLMIVGEQPGDQEEMAGRPFIGPAGQLLNEYLREAGIVREKAYCTNAVKHFKFAQRGKRRIHQTPTAKEVDACRWWLESERALIRPKISVALGASAARSFLGRTVNVARERSQALTLDDGSELWITTHPSYLLRLDGAAKAEQRRAFAHDLSVIAGRIAALCHAV</sequence>
<keyword evidence="3" id="KW-0004">4Fe-4S</keyword>
<feature type="domain" description="Uracil-DNA glycosylase-like" evidence="10">
    <location>
        <begin position="306"/>
        <end position="465"/>
    </location>
</feature>
<dbReference type="Pfam" id="PF13566">
    <property type="entry name" value="DUF4130"/>
    <property type="match status" value="1"/>
</dbReference>
<keyword evidence="8" id="KW-0411">Iron-sulfur</keyword>
<evidence type="ECO:0000256" key="9">
    <source>
        <dbReference type="ARBA" id="ARBA00023204"/>
    </source>
</evidence>
<accession>A0A6I4T338</accession>
<evidence type="ECO:0000256" key="7">
    <source>
        <dbReference type="ARBA" id="ARBA00023004"/>
    </source>
</evidence>
<dbReference type="RefSeq" id="WP_160735049.1">
    <property type="nucleotide sequence ID" value="NZ_WTYT01000001.1"/>
</dbReference>
<evidence type="ECO:0000256" key="4">
    <source>
        <dbReference type="ARBA" id="ARBA00022723"/>
    </source>
</evidence>
<dbReference type="PANTHER" id="PTHR33693">
    <property type="entry name" value="TYPE-5 URACIL-DNA GLYCOSYLASE"/>
    <property type="match status" value="1"/>
</dbReference>
<dbReference type="NCBIfam" id="TIGR03915">
    <property type="entry name" value="SAM_7_link_chp"/>
    <property type="match status" value="1"/>
</dbReference>
<dbReference type="CDD" id="cd10030">
    <property type="entry name" value="UDG-F4_TTUDGA_SPO1dp_like"/>
    <property type="match status" value="1"/>
</dbReference>
<evidence type="ECO:0000256" key="1">
    <source>
        <dbReference type="ARBA" id="ARBA00006521"/>
    </source>
</evidence>
<dbReference type="PANTHER" id="PTHR33693:SF9">
    <property type="entry name" value="TYPE-4 URACIL-DNA GLYCOSYLASE"/>
    <property type="match status" value="1"/>
</dbReference>
<dbReference type="EMBL" id="WTYT01000001">
    <property type="protein sequence ID" value="MXO64639.1"/>
    <property type="molecule type" value="Genomic_DNA"/>
</dbReference>
<dbReference type="AlphaFoldDB" id="A0A6I4T338"/>
<protein>
    <recommendedName>
        <fullName evidence="2">Type-4 uracil-DNA glycosylase</fullName>
    </recommendedName>
</protein>
<keyword evidence="7" id="KW-0408">Iron</keyword>
<dbReference type="InterPro" id="IPR005273">
    <property type="entry name" value="Ura-DNA_glyco_family4"/>
</dbReference>
<gene>
    <name evidence="11" type="ORF">GRI91_02595</name>
</gene>
<dbReference type="InterPro" id="IPR023875">
    <property type="entry name" value="DNA_repair_put"/>
</dbReference>
<evidence type="ECO:0000256" key="6">
    <source>
        <dbReference type="ARBA" id="ARBA00022801"/>
    </source>
</evidence>
<dbReference type="SMART" id="SM00987">
    <property type="entry name" value="UreE_C"/>
    <property type="match status" value="1"/>
</dbReference>
<name>A0A6I4T338_9SPHN</name>
<keyword evidence="6" id="KW-0378">Hydrolase</keyword>
<dbReference type="InterPro" id="IPR036895">
    <property type="entry name" value="Uracil-DNA_glycosylase-like_sf"/>
</dbReference>
<keyword evidence="9" id="KW-0234">DNA repair</keyword>
<evidence type="ECO:0000256" key="3">
    <source>
        <dbReference type="ARBA" id="ARBA00022485"/>
    </source>
</evidence>
<dbReference type="GO" id="GO:0006281">
    <property type="term" value="P:DNA repair"/>
    <property type="evidence" value="ECO:0007669"/>
    <property type="project" value="UniProtKB-KW"/>
</dbReference>
<evidence type="ECO:0000256" key="5">
    <source>
        <dbReference type="ARBA" id="ARBA00022763"/>
    </source>
</evidence>
<proteinExistence type="inferred from homology"/>
<dbReference type="SMART" id="SM00986">
    <property type="entry name" value="UDG"/>
    <property type="match status" value="1"/>
</dbReference>
<dbReference type="GO" id="GO:0051539">
    <property type="term" value="F:4 iron, 4 sulfur cluster binding"/>
    <property type="evidence" value="ECO:0007669"/>
    <property type="project" value="UniProtKB-KW"/>
</dbReference>
<dbReference type="OrthoDB" id="5290748at2"/>
<dbReference type="Gene3D" id="3.40.470.10">
    <property type="entry name" value="Uracil-DNA glycosylase-like domain"/>
    <property type="match status" value="1"/>
</dbReference>
<dbReference type="InterPro" id="IPR051536">
    <property type="entry name" value="UDG_Type-4/5"/>
</dbReference>
<dbReference type="Proteomes" id="UP000438476">
    <property type="component" value="Unassembled WGS sequence"/>
</dbReference>
<comment type="similarity">
    <text evidence="1">Belongs to the uracil-DNA glycosylase (UDG) superfamily. Type 4 (UDGa) family.</text>
</comment>